<comment type="caution">
    <text evidence="2">The sequence shown here is derived from an EMBL/GenBank/DDBJ whole genome shotgun (WGS) entry which is preliminary data.</text>
</comment>
<evidence type="ECO:0000313" key="3">
    <source>
        <dbReference type="EMBL" id="CAL6006640.1"/>
    </source>
</evidence>
<protein>
    <submittedName>
        <fullName evidence="3">Hypothetical_protein</fullName>
    </submittedName>
</protein>
<dbReference type="AlphaFoldDB" id="A0AA86RJU7"/>
<feature type="compositionally biased region" description="Basic and acidic residues" evidence="1">
    <location>
        <begin position="33"/>
        <end position="46"/>
    </location>
</feature>
<keyword evidence="4" id="KW-1185">Reference proteome</keyword>
<dbReference type="Proteomes" id="UP001642409">
    <property type="component" value="Unassembled WGS sequence"/>
</dbReference>
<proteinExistence type="predicted"/>
<reference evidence="2" key="1">
    <citation type="submission" date="2023-06" db="EMBL/GenBank/DDBJ databases">
        <authorList>
            <person name="Kurt Z."/>
        </authorList>
    </citation>
    <scope>NUCLEOTIDE SEQUENCE</scope>
</reference>
<accession>A0AA86RJU7</accession>
<evidence type="ECO:0000256" key="1">
    <source>
        <dbReference type="SAM" id="MobiDB-lite"/>
    </source>
</evidence>
<feature type="region of interest" description="Disordered" evidence="1">
    <location>
        <begin position="1"/>
        <end position="95"/>
    </location>
</feature>
<dbReference type="EMBL" id="CATOUU010001170">
    <property type="protein sequence ID" value="CAI9975816.1"/>
    <property type="molecule type" value="Genomic_DNA"/>
</dbReference>
<organism evidence="2">
    <name type="scientific">Hexamita inflata</name>
    <dbReference type="NCBI Taxonomy" id="28002"/>
    <lineage>
        <taxon>Eukaryota</taxon>
        <taxon>Metamonada</taxon>
        <taxon>Diplomonadida</taxon>
        <taxon>Hexamitidae</taxon>
        <taxon>Hexamitinae</taxon>
        <taxon>Hexamita</taxon>
    </lineage>
</organism>
<feature type="compositionally biased region" description="Basic residues" evidence="1">
    <location>
        <begin position="47"/>
        <end position="95"/>
    </location>
</feature>
<name>A0AA86RJU7_9EUKA</name>
<evidence type="ECO:0000313" key="4">
    <source>
        <dbReference type="Proteomes" id="UP001642409"/>
    </source>
</evidence>
<sequence length="282" mass="34779">MKLKRRDKKKKLRRRDSPMKLKRRDKKKKLRRRDLLMKLKRRDLLMKLKRRDKKKKLRRRDSPMKLKRRDKKKKPKRRDLLMKPKRRDKKKKLRRRDLLMKLKRRDKKKKPNEKDMVKRTKINMVLVQEVVDQSLQKAHEMIKRIKTERNMKEMVKINMVKILDRVVPEDLSLIKKILEMITKIKANIKNENVYNLFKIVYTHFQSIVLFFVQKVVNGPKCLLFINFAPVMSTWFKPFIFCQHVVRSLLCSDKFINIILILENNNFTQQFLKQQRLWCYLIQ</sequence>
<evidence type="ECO:0000313" key="2">
    <source>
        <dbReference type="EMBL" id="CAI9975816.1"/>
    </source>
</evidence>
<dbReference type="EMBL" id="CAXDID020000054">
    <property type="protein sequence ID" value="CAL6006640.1"/>
    <property type="molecule type" value="Genomic_DNA"/>
</dbReference>
<gene>
    <name evidence="3" type="ORF">HINF_LOCUS20255</name>
    <name evidence="2" type="ORF">HINF_LOCUS63461</name>
</gene>
<feature type="compositionally biased region" description="Basic residues" evidence="1">
    <location>
        <begin position="1"/>
        <end position="32"/>
    </location>
</feature>
<reference evidence="3 4" key="2">
    <citation type="submission" date="2024-07" db="EMBL/GenBank/DDBJ databases">
        <authorList>
            <person name="Akdeniz Z."/>
        </authorList>
    </citation>
    <scope>NUCLEOTIDE SEQUENCE [LARGE SCALE GENOMIC DNA]</scope>
</reference>